<gene>
    <name evidence="3" type="ORF">CALCODRAFT_484135</name>
</gene>
<evidence type="ECO:0000313" key="4">
    <source>
        <dbReference type="Proteomes" id="UP000076842"/>
    </source>
</evidence>
<dbReference type="STRING" id="1353952.A0A165F5H7"/>
<keyword evidence="4" id="KW-1185">Reference proteome</keyword>
<dbReference type="InParanoid" id="A0A165F5H7"/>
<protein>
    <submittedName>
        <fullName evidence="3">Glycosyltransferase family 1 protein</fullName>
    </submittedName>
</protein>
<evidence type="ECO:0000256" key="1">
    <source>
        <dbReference type="ARBA" id="ARBA00009995"/>
    </source>
</evidence>
<dbReference type="PANTHER" id="PTHR48047">
    <property type="entry name" value="GLYCOSYLTRANSFERASE"/>
    <property type="match status" value="1"/>
</dbReference>
<evidence type="ECO:0000313" key="3">
    <source>
        <dbReference type="EMBL" id="KZT56229.1"/>
    </source>
</evidence>
<dbReference type="Proteomes" id="UP000076842">
    <property type="component" value="Unassembled WGS sequence"/>
</dbReference>
<dbReference type="InterPro" id="IPR002213">
    <property type="entry name" value="UDP_glucos_trans"/>
</dbReference>
<dbReference type="EMBL" id="KV423981">
    <property type="protein sequence ID" value="KZT56229.1"/>
    <property type="molecule type" value="Genomic_DNA"/>
</dbReference>
<dbReference type="GO" id="GO:0035251">
    <property type="term" value="F:UDP-glucosyltransferase activity"/>
    <property type="evidence" value="ECO:0007669"/>
    <property type="project" value="TreeGrafter"/>
</dbReference>
<organism evidence="3 4">
    <name type="scientific">Calocera cornea HHB12733</name>
    <dbReference type="NCBI Taxonomy" id="1353952"/>
    <lineage>
        <taxon>Eukaryota</taxon>
        <taxon>Fungi</taxon>
        <taxon>Dikarya</taxon>
        <taxon>Basidiomycota</taxon>
        <taxon>Agaricomycotina</taxon>
        <taxon>Dacrymycetes</taxon>
        <taxon>Dacrymycetales</taxon>
        <taxon>Dacrymycetaceae</taxon>
        <taxon>Calocera</taxon>
    </lineage>
</organism>
<dbReference type="OrthoDB" id="5835829at2759"/>
<keyword evidence="2 3" id="KW-0808">Transferase</keyword>
<dbReference type="Gene3D" id="3.40.50.2000">
    <property type="entry name" value="Glycogen Phosphorylase B"/>
    <property type="match status" value="2"/>
</dbReference>
<dbReference type="SUPFAM" id="SSF53756">
    <property type="entry name" value="UDP-Glycosyltransferase/glycogen phosphorylase"/>
    <property type="match status" value="1"/>
</dbReference>
<accession>A0A165F5H7</accession>
<dbReference type="AlphaFoldDB" id="A0A165F5H7"/>
<evidence type="ECO:0000256" key="2">
    <source>
        <dbReference type="ARBA" id="ARBA00022679"/>
    </source>
</evidence>
<sequence length="555" mass="61804">MPRHIILLTLVAWGHLRPECNLAINLVRRFPDLTISLVADVDFLTNAIDEVKRIAGEGAKDIISRIRVIAAGHCATLLTPPPMSPDFNVNDHRWPTLDNIRAILRVVDSIVQDEPFEDDSGAAWDPVNQKPSLVIADMLMGDIAVPVKEKYKLPTYMFWACNGFTLTRYFAPIASGGQAKAFMEECDAIMADEKKANGRSLARVAREVYCSSRRYASDIVKVKGLKPFYEWEDSPQDRWSPGMYWIIVGIFPFVQKTDGLILPSTLALDVDGIQGVKEWYGGENSRPVFCLGPQLPLSYLDARIRSADEVSSISGNEVAISYVGSRDQVHKEVDPSIAFLDAALAKHGANSVLYITFGSFMFPKPEHVQYLFEVLMELEEPTPFLFAAASPALSMPEELKERIQASGRGLMVPWAPQQSVLLHPATGWALSHCGHGGITESLAQGVPIIAWPISFDQPHNARWMTEVLDTAFELLQVRQGVAQKRAYRCGPDAQDMTGTEDAIKSEMRDVLGRCRGEEGRRKRERAREVKQVMLDARKTGGQIDQHYELLGKLIA</sequence>
<dbReference type="Pfam" id="PF00201">
    <property type="entry name" value="UDPGT"/>
    <property type="match status" value="1"/>
</dbReference>
<dbReference type="CDD" id="cd03784">
    <property type="entry name" value="GT1_Gtf-like"/>
    <property type="match status" value="1"/>
</dbReference>
<reference evidence="3 4" key="1">
    <citation type="journal article" date="2016" name="Mol. Biol. Evol.">
        <title>Comparative Genomics of Early-Diverging Mushroom-Forming Fungi Provides Insights into the Origins of Lignocellulose Decay Capabilities.</title>
        <authorList>
            <person name="Nagy L.G."/>
            <person name="Riley R."/>
            <person name="Tritt A."/>
            <person name="Adam C."/>
            <person name="Daum C."/>
            <person name="Floudas D."/>
            <person name="Sun H."/>
            <person name="Yadav J.S."/>
            <person name="Pangilinan J."/>
            <person name="Larsson K.H."/>
            <person name="Matsuura K."/>
            <person name="Barry K."/>
            <person name="Labutti K."/>
            <person name="Kuo R."/>
            <person name="Ohm R.A."/>
            <person name="Bhattacharya S.S."/>
            <person name="Shirouzu T."/>
            <person name="Yoshinaga Y."/>
            <person name="Martin F.M."/>
            <person name="Grigoriev I.V."/>
            <person name="Hibbett D.S."/>
        </authorList>
    </citation>
    <scope>NUCLEOTIDE SEQUENCE [LARGE SCALE GENOMIC DNA]</scope>
    <source>
        <strain evidence="3 4">HHB12733</strain>
    </source>
</reference>
<name>A0A165F5H7_9BASI</name>
<proteinExistence type="inferred from homology"/>
<comment type="similarity">
    <text evidence="1">Belongs to the UDP-glycosyltransferase family.</text>
</comment>